<dbReference type="EMBL" id="UWPJ01000039">
    <property type="protein sequence ID" value="VCU72358.1"/>
    <property type="molecule type" value="Genomic_DNA"/>
</dbReference>
<accession>A0A3P4B9G6</accession>
<organism evidence="1 2">
    <name type="scientific">Pigmentiphaga humi</name>
    <dbReference type="NCBI Taxonomy" id="2478468"/>
    <lineage>
        <taxon>Bacteria</taxon>
        <taxon>Pseudomonadati</taxon>
        <taxon>Pseudomonadota</taxon>
        <taxon>Betaproteobacteria</taxon>
        <taxon>Burkholderiales</taxon>
        <taxon>Alcaligenaceae</taxon>
        <taxon>Pigmentiphaga</taxon>
    </lineage>
</organism>
<dbReference type="OrthoDB" id="198812at2"/>
<gene>
    <name evidence="1" type="ORF">PIGHUM_04457</name>
</gene>
<dbReference type="Proteomes" id="UP000277294">
    <property type="component" value="Unassembled WGS sequence"/>
</dbReference>
<evidence type="ECO:0008006" key="3">
    <source>
        <dbReference type="Google" id="ProtNLM"/>
    </source>
</evidence>
<keyword evidence="2" id="KW-1185">Reference proteome</keyword>
<protein>
    <recommendedName>
        <fullName evidence="3">MmcB family DNA repair protein</fullName>
    </recommendedName>
</protein>
<dbReference type="RefSeq" id="WP_124081928.1">
    <property type="nucleotide sequence ID" value="NZ_UWPJ01000039.1"/>
</dbReference>
<sequence length="289" mass="32098">MTHDELALDLARHLRERTGRIVWTDMQLGPVGSPRPDVYSIEPSYTKFRPIAYEVKVSQSDYRRDITAGKWQTYLPFAAGVVFAAPAGLVERSSLPEGCGLIVRNADGWRTVKAPTLRAIETLPHSAWVKLFIDGMGREADRLIRESRPGLSDEWMARRTVGKKLGSEVSQILVERGYAESRYALETKRLCDAADGMTEEVREHERRIRERVERDAAEIDKVRAELAQALGLPANSSVRSIRAAAESQSYRLSKDGEIQELRHALSMAQRALTGGLSVPALATDGGQTA</sequence>
<name>A0A3P4B9G6_9BURK</name>
<reference evidence="1 2" key="1">
    <citation type="submission" date="2018-10" db="EMBL/GenBank/DDBJ databases">
        <authorList>
            <person name="Criscuolo A."/>
        </authorList>
    </citation>
    <scope>NUCLEOTIDE SEQUENCE [LARGE SCALE GENOMIC DNA]</scope>
    <source>
        <strain evidence="1">DnA1</strain>
    </source>
</reference>
<dbReference type="AlphaFoldDB" id="A0A3P4B9G6"/>
<evidence type="ECO:0000313" key="1">
    <source>
        <dbReference type="EMBL" id="VCU72358.1"/>
    </source>
</evidence>
<evidence type="ECO:0000313" key="2">
    <source>
        <dbReference type="Proteomes" id="UP000277294"/>
    </source>
</evidence>
<proteinExistence type="predicted"/>